<dbReference type="Proteomes" id="UP000095472">
    <property type="component" value="Chromosome"/>
</dbReference>
<evidence type="ECO:0000313" key="1">
    <source>
        <dbReference type="EMBL" id="XPM63451.1"/>
    </source>
</evidence>
<name>A0ACD5GTI7_9CYAN</name>
<gene>
    <name evidence="1" type="ORF">BH720_029765</name>
</gene>
<sequence length="43" mass="4518">MDGQLTALSVNQFNSDVRKPPSEDCSEGGFCLGVEKGVAGNLF</sequence>
<organism evidence="1 2">
    <name type="scientific">Desertifilum tharense IPPAS B-1220</name>
    <dbReference type="NCBI Taxonomy" id="1781255"/>
    <lineage>
        <taxon>Bacteria</taxon>
        <taxon>Bacillati</taxon>
        <taxon>Cyanobacteriota</taxon>
        <taxon>Cyanophyceae</taxon>
        <taxon>Desertifilales</taxon>
        <taxon>Desertifilaceae</taxon>
        <taxon>Desertifilum</taxon>
    </lineage>
</organism>
<reference evidence="1 2" key="1">
    <citation type="journal article" date="2016" name="Genome Announc.">
        <title>Draft Genome Sequence of the Thermotolerant Cyanobacterium Desertifilum sp. IPPAS B-1220.</title>
        <authorList>
            <person name="Mironov K.S."/>
            <person name="Sinetova M.A."/>
            <person name="Bolatkhan K."/>
            <person name="Zayadan B.K."/>
            <person name="Ustinova V.V."/>
            <person name="Kupriyanova E.V."/>
            <person name="Skrypnik A.N."/>
            <person name="Gogoleva N.E."/>
            <person name="Gogolev Y.V."/>
            <person name="Los D.A."/>
        </authorList>
    </citation>
    <scope>NUCLEOTIDE SEQUENCE [LARGE SCALE GENOMIC DNA]</scope>
    <source>
        <strain evidence="1 2">IPPAS B-1220</strain>
    </source>
</reference>
<accession>A0ACD5GTI7</accession>
<keyword evidence="2" id="KW-1185">Reference proteome</keyword>
<protein>
    <submittedName>
        <fullName evidence="1">Uncharacterized protein</fullName>
    </submittedName>
</protein>
<dbReference type="EMBL" id="CP182909">
    <property type="protein sequence ID" value="XPM63451.1"/>
    <property type="molecule type" value="Genomic_DNA"/>
</dbReference>
<evidence type="ECO:0000313" key="2">
    <source>
        <dbReference type="Proteomes" id="UP000095472"/>
    </source>
</evidence>
<proteinExistence type="predicted"/>